<sequence>MAIIYSISIVDIIPIVGVMPIACVLSIVCGTVVEIHIACGIFDVIVVVFDQVSEEESETVEIAVVAVIAFVELLVGGKKQQTFNMQSFVLELWCVSGL</sequence>
<feature type="transmembrane region" description="Helical" evidence="1">
    <location>
        <begin position="60"/>
        <end position="77"/>
    </location>
</feature>
<dbReference type="Proteomes" id="UP000799428">
    <property type="component" value="Unassembled WGS sequence"/>
</dbReference>
<keyword evidence="3" id="KW-1185">Reference proteome</keyword>
<dbReference type="AlphaFoldDB" id="A0A6G1KQZ5"/>
<keyword evidence="1" id="KW-0472">Membrane</keyword>
<reference evidence="2" key="1">
    <citation type="journal article" date="2020" name="Stud. Mycol.">
        <title>101 Dothideomycetes genomes: a test case for predicting lifestyles and emergence of pathogens.</title>
        <authorList>
            <person name="Haridas S."/>
            <person name="Albert R."/>
            <person name="Binder M."/>
            <person name="Bloem J."/>
            <person name="Labutti K."/>
            <person name="Salamov A."/>
            <person name="Andreopoulos B."/>
            <person name="Baker S."/>
            <person name="Barry K."/>
            <person name="Bills G."/>
            <person name="Bluhm B."/>
            <person name="Cannon C."/>
            <person name="Castanera R."/>
            <person name="Culley D."/>
            <person name="Daum C."/>
            <person name="Ezra D."/>
            <person name="Gonzalez J."/>
            <person name="Henrissat B."/>
            <person name="Kuo A."/>
            <person name="Liang C."/>
            <person name="Lipzen A."/>
            <person name="Lutzoni F."/>
            <person name="Magnuson J."/>
            <person name="Mondo S."/>
            <person name="Nolan M."/>
            <person name="Ohm R."/>
            <person name="Pangilinan J."/>
            <person name="Park H.-J."/>
            <person name="Ramirez L."/>
            <person name="Alfaro M."/>
            <person name="Sun H."/>
            <person name="Tritt A."/>
            <person name="Yoshinaga Y."/>
            <person name="Zwiers L.-H."/>
            <person name="Turgeon B."/>
            <person name="Goodwin S."/>
            <person name="Spatafora J."/>
            <person name="Crous P."/>
            <person name="Grigoriev I."/>
        </authorList>
    </citation>
    <scope>NUCLEOTIDE SEQUENCE</scope>
    <source>
        <strain evidence="2">CBS 279.74</strain>
    </source>
</reference>
<accession>A0A6G1KQZ5</accession>
<name>A0A6G1KQZ5_9PLEO</name>
<gene>
    <name evidence="2" type="ORF">K504DRAFT_457404</name>
</gene>
<evidence type="ECO:0000313" key="2">
    <source>
        <dbReference type="EMBL" id="KAF2715230.1"/>
    </source>
</evidence>
<dbReference type="EMBL" id="MU005764">
    <property type="protein sequence ID" value="KAF2715230.1"/>
    <property type="molecule type" value="Genomic_DNA"/>
</dbReference>
<proteinExistence type="predicted"/>
<protein>
    <submittedName>
        <fullName evidence="2">Uncharacterized protein</fullName>
    </submittedName>
</protein>
<keyword evidence="1" id="KW-1133">Transmembrane helix</keyword>
<evidence type="ECO:0000313" key="3">
    <source>
        <dbReference type="Proteomes" id="UP000799428"/>
    </source>
</evidence>
<keyword evidence="1" id="KW-0812">Transmembrane</keyword>
<feature type="transmembrane region" description="Helical" evidence="1">
    <location>
        <begin position="21"/>
        <end position="48"/>
    </location>
</feature>
<evidence type="ECO:0000256" key="1">
    <source>
        <dbReference type="SAM" id="Phobius"/>
    </source>
</evidence>
<organism evidence="2 3">
    <name type="scientific">Pleomassaria siparia CBS 279.74</name>
    <dbReference type="NCBI Taxonomy" id="1314801"/>
    <lineage>
        <taxon>Eukaryota</taxon>
        <taxon>Fungi</taxon>
        <taxon>Dikarya</taxon>
        <taxon>Ascomycota</taxon>
        <taxon>Pezizomycotina</taxon>
        <taxon>Dothideomycetes</taxon>
        <taxon>Pleosporomycetidae</taxon>
        <taxon>Pleosporales</taxon>
        <taxon>Pleomassariaceae</taxon>
        <taxon>Pleomassaria</taxon>
    </lineage>
</organism>